<evidence type="ECO:0000256" key="2">
    <source>
        <dbReference type="PIRSR" id="PIRSR006487-1"/>
    </source>
</evidence>
<keyword evidence="1" id="KW-0809">Transit peptide</keyword>
<keyword evidence="5" id="KW-1185">Reference proteome</keyword>
<feature type="binding site" evidence="2">
    <location>
        <position position="209"/>
    </location>
    <ligand>
        <name>substrate</name>
    </ligand>
</feature>
<dbReference type="PANTHER" id="PTHR22602:SF0">
    <property type="entry name" value="TRANSFERASE CAF17, MITOCHONDRIAL-RELATED"/>
    <property type="match status" value="1"/>
</dbReference>
<evidence type="ECO:0000256" key="1">
    <source>
        <dbReference type="ARBA" id="ARBA00022946"/>
    </source>
</evidence>
<feature type="domain" description="GCVT N-terminal" evidence="3">
    <location>
        <begin position="58"/>
        <end position="275"/>
    </location>
</feature>
<dbReference type="Gene3D" id="3.30.1360.120">
    <property type="entry name" value="Probable tRNA modification gtpase trme, domain 1"/>
    <property type="match status" value="1"/>
</dbReference>
<dbReference type="InterPro" id="IPR017703">
    <property type="entry name" value="YgfZ/GCV_T_CS"/>
</dbReference>
<sequence length="375" mass="40522">MSVRQVMAISQQIRANFEARGAVFGDEGRVRYVGQEGDEDQAGVDAVLEEGLGWVARSPRETLTIAGDDAIPWLQGLVTSDLMGLAEEGRGQRTAWVSHTGRFVGEARLLHFPEMLLVDMEPGTLAGGLMSHLRRHIILEKVTLNDRSAETFVLGLYGRGAARVLAQCGSWAHRMAPGSLNMFSGTWGQLAGRGVVVQRVPWSPEEAFELRLDAGDVLEVMKAVEEAVGRPLSMCGEAGFERLRLAAGVPRFGVELHEKVIPLEAGFEDAIAYDKGCYLGQEIIARLDTRGTPAKMLRRVSLEAGEAPEVGADVEALIDGEWVKKGELVSVARDVGGALYRGLVFMKRGAYEVGQTIRVGEVSGELEALQSLPGA</sequence>
<evidence type="ECO:0000313" key="4">
    <source>
        <dbReference type="EMBL" id="TXD34746.1"/>
    </source>
</evidence>
<evidence type="ECO:0000313" key="5">
    <source>
        <dbReference type="Proteomes" id="UP000321412"/>
    </source>
</evidence>
<dbReference type="PANTHER" id="PTHR22602">
    <property type="entry name" value="TRANSFERASE CAF17, MITOCHONDRIAL-RELATED"/>
    <property type="match status" value="1"/>
</dbReference>
<evidence type="ECO:0000259" key="3">
    <source>
        <dbReference type="Pfam" id="PF01571"/>
    </source>
</evidence>
<accession>A0A5C6XCE3</accession>
<dbReference type="EMBL" id="VOSM01000012">
    <property type="protein sequence ID" value="TXD34746.1"/>
    <property type="molecule type" value="Genomic_DNA"/>
</dbReference>
<dbReference type="Pfam" id="PF01571">
    <property type="entry name" value="GCV_T"/>
    <property type="match status" value="1"/>
</dbReference>
<dbReference type="InterPro" id="IPR045179">
    <property type="entry name" value="YgfZ/GcvT"/>
</dbReference>
<protein>
    <recommendedName>
        <fullName evidence="3">GCVT N-terminal domain-containing protein</fullName>
    </recommendedName>
</protein>
<dbReference type="NCBIfam" id="TIGR03317">
    <property type="entry name" value="ygfZ_signature"/>
    <property type="match status" value="1"/>
</dbReference>
<dbReference type="AlphaFoldDB" id="A0A5C6XCE3"/>
<dbReference type="GO" id="GO:0016226">
    <property type="term" value="P:iron-sulfur cluster assembly"/>
    <property type="evidence" value="ECO:0007669"/>
    <property type="project" value="TreeGrafter"/>
</dbReference>
<proteinExistence type="predicted"/>
<dbReference type="OrthoDB" id="9796287at2"/>
<dbReference type="InterPro" id="IPR006222">
    <property type="entry name" value="GCVT_N"/>
</dbReference>
<dbReference type="SUPFAM" id="SSF103025">
    <property type="entry name" value="Folate-binding domain"/>
    <property type="match status" value="1"/>
</dbReference>
<reference evidence="4 5" key="1">
    <citation type="submission" date="2019-08" db="EMBL/GenBank/DDBJ databases">
        <title>Bradymonadales sp. TMQ4.</title>
        <authorList>
            <person name="Liang Q."/>
        </authorList>
    </citation>
    <scope>NUCLEOTIDE SEQUENCE [LARGE SCALE GENOMIC DNA]</scope>
    <source>
        <strain evidence="4 5">TMQ4</strain>
    </source>
</reference>
<gene>
    <name evidence="4" type="ORF">FRC98_18105</name>
</gene>
<dbReference type="InterPro" id="IPR027266">
    <property type="entry name" value="TrmE/GcvT-like"/>
</dbReference>
<dbReference type="Proteomes" id="UP000321412">
    <property type="component" value="Unassembled WGS sequence"/>
</dbReference>
<comment type="caution">
    <text evidence="4">The sequence shown here is derived from an EMBL/GenBank/DDBJ whole genome shotgun (WGS) entry which is preliminary data.</text>
</comment>
<dbReference type="PIRSF" id="PIRSF006487">
    <property type="entry name" value="GcvT"/>
    <property type="match status" value="1"/>
</dbReference>
<name>A0A5C6XCE3_9DELT</name>
<organism evidence="4 5">
    <name type="scientific">Lujinxingia vulgaris</name>
    <dbReference type="NCBI Taxonomy" id="2600176"/>
    <lineage>
        <taxon>Bacteria</taxon>
        <taxon>Deltaproteobacteria</taxon>
        <taxon>Bradymonadales</taxon>
        <taxon>Lujinxingiaceae</taxon>
        <taxon>Lujinxingia</taxon>
    </lineage>
</organism>